<evidence type="ECO:0000313" key="1">
    <source>
        <dbReference type="EMBL" id="KCW60620.1"/>
    </source>
</evidence>
<dbReference type="AlphaFoldDB" id="A0A059B4N5"/>
<reference evidence="1" key="1">
    <citation type="submission" date="2013-07" db="EMBL/GenBank/DDBJ databases">
        <title>The genome of Eucalyptus grandis.</title>
        <authorList>
            <person name="Schmutz J."/>
            <person name="Hayes R."/>
            <person name="Myburg A."/>
            <person name="Tuskan G."/>
            <person name="Grattapaglia D."/>
            <person name="Rokhsar D.S."/>
        </authorList>
    </citation>
    <scope>NUCLEOTIDE SEQUENCE</scope>
    <source>
        <tissue evidence="1">Leaf extractions</tissue>
    </source>
</reference>
<accession>A0A059B4N5</accession>
<protein>
    <submittedName>
        <fullName evidence="1">Uncharacterized protein</fullName>
    </submittedName>
</protein>
<dbReference type="Gramene" id="KCW60620">
    <property type="protein sequence ID" value="KCW60620"/>
    <property type="gene ID" value="EUGRSUZ_H03345"/>
</dbReference>
<sequence>MQMLPPSMEMISLSITHRPAEWSVGVTASTATKNCYGKTMPMSRTAYLGEYLEQIRLVDEVLKDMHSPAMSAYLLDITMLSAL</sequence>
<organism evidence="1">
    <name type="scientific">Eucalyptus grandis</name>
    <name type="common">Flooded gum</name>
    <dbReference type="NCBI Taxonomy" id="71139"/>
    <lineage>
        <taxon>Eukaryota</taxon>
        <taxon>Viridiplantae</taxon>
        <taxon>Streptophyta</taxon>
        <taxon>Embryophyta</taxon>
        <taxon>Tracheophyta</taxon>
        <taxon>Spermatophyta</taxon>
        <taxon>Magnoliopsida</taxon>
        <taxon>eudicotyledons</taxon>
        <taxon>Gunneridae</taxon>
        <taxon>Pentapetalae</taxon>
        <taxon>rosids</taxon>
        <taxon>malvids</taxon>
        <taxon>Myrtales</taxon>
        <taxon>Myrtaceae</taxon>
        <taxon>Myrtoideae</taxon>
        <taxon>Eucalypteae</taxon>
        <taxon>Eucalyptus</taxon>
    </lineage>
</organism>
<dbReference type="EMBL" id="KK198760">
    <property type="protein sequence ID" value="KCW60620.1"/>
    <property type="molecule type" value="Genomic_DNA"/>
</dbReference>
<proteinExistence type="predicted"/>
<gene>
    <name evidence="1" type="ORF">EUGRSUZ_H03345</name>
</gene>
<name>A0A059B4N5_EUCGR</name>
<dbReference type="InParanoid" id="A0A059B4N5"/>